<dbReference type="InterPro" id="IPR020930">
    <property type="entry name" value="Ribosomal_uL5_bac-type"/>
</dbReference>
<dbReference type="InterPro" id="IPR020056">
    <property type="entry name" value="Rbsml_bL25/Gln-tRNA_synth_N"/>
</dbReference>
<dbReference type="InterPro" id="IPR001021">
    <property type="entry name" value="Ribosomal_bL25_long"/>
</dbReference>
<keyword evidence="4 5" id="KW-0687">Ribonucleoprotein</keyword>
<dbReference type="InterPro" id="IPR037121">
    <property type="entry name" value="Ribosomal_bL25_C"/>
</dbReference>
<dbReference type="Pfam" id="PF14693">
    <property type="entry name" value="Ribosomal_TL5_C"/>
    <property type="match status" value="1"/>
</dbReference>
<dbReference type="SUPFAM" id="SSF50715">
    <property type="entry name" value="Ribosomal protein L25-like"/>
    <property type="match status" value="1"/>
</dbReference>
<dbReference type="GO" id="GO:0006412">
    <property type="term" value="P:translation"/>
    <property type="evidence" value="ECO:0007669"/>
    <property type="project" value="UniProtKB-UniRule"/>
</dbReference>
<dbReference type="SMR" id="A0A268NTV9"/>
<evidence type="ECO:0000256" key="6">
    <source>
        <dbReference type="SAM" id="MobiDB-lite"/>
    </source>
</evidence>
<dbReference type="CDD" id="cd00495">
    <property type="entry name" value="Ribosomal_L25_TL5_CTC"/>
    <property type="match status" value="1"/>
</dbReference>
<evidence type="ECO:0000259" key="7">
    <source>
        <dbReference type="Pfam" id="PF01386"/>
    </source>
</evidence>
<evidence type="ECO:0000256" key="1">
    <source>
        <dbReference type="ARBA" id="ARBA00022730"/>
    </source>
</evidence>
<organism evidence="9 10">
    <name type="scientific">Shouchella clausii</name>
    <name type="common">Alkalihalobacillus clausii</name>
    <dbReference type="NCBI Taxonomy" id="79880"/>
    <lineage>
        <taxon>Bacteria</taxon>
        <taxon>Bacillati</taxon>
        <taxon>Bacillota</taxon>
        <taxon>Bacilli</taxon>
        <taxon>Bacillales</taxon>
        <taxon>Bacillaceae</taxon>
        <taxon>Shouchella</taxon>
    </lineage>
</organism>
<dbReference type="GO" id="GO:0008097">
    <property type="term" value="F:5S rRNA binding"/>
    <property type="evidence" value="ECO:0007669"/>
    <property type="project" value="InterPro"/>
</dbReference>
<evidence type="ECO:0000256" key="2">
    <source>
        <dbReference type="ARBA" id="ARBA00022884"/>
    </source>
</evidence>
<dbReference type="Gene3D" id="2.40.240.10">
    <property type="entry name" value="Ribosomal Protein L25, Chain P"/>
    <property type="match status" value="1"/>
</dbReference>
<keyword evidence="3 5" id="KW-0689">Ribosomal protein</keyword>
<comment type="caution">
    <text evidence="9">The sequence shown here is derived from an EMBL/GenBank/DDBJ whole genome shotgun (WGS) entry which is preliminary data.</text>
</comment>
<dbReference type="NCBIfam" id="NF004133">
    <property type="entry name" value="PRK05618.2-4"/>
    <property type="match status" value="1"/>
</dbReference>
<evidence type="ECO:0000313" key="10">
    <source>
        <dbReference type="Proteomes" id="UP000216207"/>
    </source>
</evidence>
<dbReference type="InterPro" id="IPR011035">
    <property type="entry name" value="Ribosomal_bL25/Gln-tRNA_synth"/>
</dbReference>
<dbReference type="GO" id="GO:0022625">
    <property type="term" value="C:cytosolic large ribosomal subunit"/>
    <property type="evidence" value="ECO:0007669"/>
    <property type="project" value="TreeGrafter"/>
</dbReference>
<dbReference type="NCBIfam" id="TIGR00731">
    <property type="entry name" value="bL25_bact_ctc"/>
    <property type="match status" value="1"/>
</dbReference>
<dbReference type="Pfam" id="PF01386">
    <property type="entry name" value="Ribosomal_L25p"/>
    <property type="match status" value="1"/>
</dbReference>
<dbReference type="RefSeq" id="WP_011244944.1">
    <property type="nucleotide sequence ID" value="NZ_BOQS01000015.1"/>
</dbReference>
<sequence length="218" mass="24043">MTVLNARERKDQKAHQTKELRNQGHVPGVLYGKKVKSTPVSVEAVAFLKTFRDVGQNGLFDLQLENGGKHHVMVQEVQIDPLNNQYMHVDFFEVDMNEERDVNVPVHLEGDAPGAKEGGIVNHLLYEITVHCLPADIPESITVDISNLNIGDSLSVSDIRANVPVTIVNEDDETVVTVTPPTVTEDPDATEEDNTTAESVEATGERNDDNLDRPGRVE</sequence>
<dbReference type="OMA" id="CLPADIP"/>
<dbReference type="PANTHER" id="PTHR33284:SF1">
    <property type="entry name" value="RIBOSOMAL PROTEIN L25_GLN-TRNA SYNTHETASE, ANTI-CODON-BINDING DOMAIN-CONTAINING PROTEIN"/>
    <property type="match status" value="1"/>
</dbReference>
<dbReference type="Proteomes" id="UP000216207">
    <property type="component" value="Unassembled WGS sequence"/>
</dbReference>
<keyword evidence="2 5" id="KW-0694">RNA-binding</keyword>
<dbReference type="AlphaFoldDB" id="A0A268NTV9"/>
<feature type="region of interest" description="Disordered" evidence="6">
    <location>
        <begin position="178"/>
        <end position="218"/>
    </location>
</feature>
<comment type="subunit">
    <text evidence="5">Part of the 50S ribosomal subunit; part of the 5S rRNA/L5/L18/L25 subcomplex. Contacts the 5S rRNA. Binds to the 5S rRNA independently of L5 and L18.</text>
</comment>
<reference evidence="9 10" key="1">
    <citation type="submission" date="2017-07" db="EMBL/GenBank/DDBJ databases">
        <title>Isolation and whole genome analysis of endospore-forming bacteria from heroin.</title>
        <authorList>
            <person name="Kalinowski J."/>
            <person name="Ahrens B."/>
            <person name="Al-Dilaimi A."/>
            <person name="Winkler A."/>
            <person name="Wibberg D."/>
            <person name="Schleenbecker U."/>
            <person name="Ruckert C."/>
            <person name="Wolfel R."/>
            <person name="Grass G."/>
        </authorList>
    </citation>
    <scope>NUCLEOTIDE SEQUENCE [LARGE SCALE GENOMIC DNA]</scope>
    <source>
        <strain evidence="9 10">7539</strain>
    </source>
</reference>
<dbReference type="Gene3D" id="2.170.120.20">
    <property type="entry name" value="Ribosomal protein L25, beta domain"/>
    <property type="match status" value="1"/>
</dbReference>
<keyword evidence="1 5" id="KW-0699">rRNA-binding</keyword>
<feature type="domain" description="Large ribosomal subunit protein bL25 beta" evidence="8">
    <location>
        <begin position="101"/>
        <end position="181"/>
    </location>
</feature>
<name>A0A268NTV9_SHOCL</name>
<evidence type="ECO:0000313" key="9">
    <source>
        <dbReference type="EMBL" id="PAE86947.1"/>
    </source>
</evidence>
<dbReference type="PANTHER" id="PTHR33284">
    <property type="entry name" value="RIBOSOMAL PROTEIN L25/GLN-TRNA SYNTHETASE, ANTI-CODON-BINDING DOMAIN-CONTAINING PROTEIN"/>
    <property type="match status" value="1"/>
</dbReference>
<dbReference type="EMBL" id="NPCC01000044">
    <property type="protein sequence ID" value="PAE86947.1"/>
    <property type="molecule type" value="Genomic_DNA"/>
</dbReference>
<feature type="compositionally biased region" description="Acidic residues" evidence="6">
    <location>
        <begin position="185"/>
        <end position="195"/>
    </location>
</feature>
<dbReference type="InterPro" id="IPR020057">
    <property type="entry name" value="Ribosomal_bL25_b-dom"/>
</dbReference>
<feature type="domain" description="Large ribosomal subunit protein bL25 L25" evidence="7">
    <location>
        <begin position="4"/>
        <end position="91"/>
    </location>
</feature>
<protein>
    <recommendedName>
        <fullName evidence="5">Large ribosomal subunit protein bL25</fullName>
    </recommendedName>
    <alternativeName>
        <fullName evidence="5">General stress protein CTC</fullName>
    </alternativeName>
</protein>
<dbReference type="InterPro" id="IPR029751">
    <property type="entry name" value="Ribosomal_L25_dom"/>
</dbReference>
<evidence type="ECO:0000256" key="3">
    <source>
        <dbReference type="ARBA" id="ARBA00022980"/>
    </source>
</evidence>
<feature type="compositionally biased region" description="Basic and acidic residues" evidence="6">
    <location>
        <begin position="203"/>
        <end position="218"/>
    </location>
</feature>
<evidence type="ECO:0000256" key="5">
    <source>
        <dbReference type="HAMAP-Rule" id="MF_01334"/>
    </source>
</evidence>
<dbReference type="GO" id="GO:0003735">
    <property type="term" value="F:structural constituent of ribosome"/>
    <property type="evidence" value="ECO:0007669"/>
    <property type="project" value="InterPro"/>
</dbReference>
<gene>
    <name evidence="5" type="primary">rplY</name>
    <name evidence="5" type="synonym">ctc</name>
    <name evidence="9" type="ORF">CHH72_20870</name>
</gene>
<dbReference type="HAMAP" id="MF_01334">
    <property type="entry name" value="Ribosomal_bL25_CTC"/>
    <property type="match status" value="1"/>
</dbReference>
<evidence type="ECO:0000259" key="8">
    <source>
        <dbReference type="Pfam" id="PF14693"/>
    </source>
</evidence>
<proteinExistence type="inferred from homology"/>
<comment type="function">
    <text evidence="5">This is one of the proteins that binds to the 5S RNA in the ribosome where it forms part of the central protuberance.</text>
</comment>
<evidence type="ECO:0000256" key="4">
    <source>
        <dbReference type="ARBA" id="ARBA00023274"/>
    </source>
</evidence>
<comment type="similarity">
    <text evidence="5">Belongs to the bacterial ribosomal protein bL25 family. CTC subfamily.</text>
</comment>
<accession>A0A268NTV9</accession>